<sequence>MTTPGMKNNFLPPGLVSNLQDVLRKKGNIASVQNHEDDSKSNSKKEEEKEEESAVQSSSSSSSSADGYDPSKPVIFVTNSEGIDSPGLTSLVEALVREGLYNVSVCAPQLDKSFSGHSFTHQESVSVSTAEIKGATAYEVSGTPVDCVSLALSGALFAWSKPLMVIVGINKGPSCGHDMFSSSAVAGARQALISGVPSLSISLNWKKGESQESHFKDAVSVCLPVIKAAIRDVEKGVFLKSSSLHITVPASPAENKGFKLTKQSLSRSKPIWQAIAANRNPSAARFIANQPGMGLQLAQLGRDASAAGAARRLNSQKKSLEVVESVGVSGKVDATRTVKYFRLEFQDSNQEETDENLDFRALENGFVSVTPISVSQLIEPDIEKAASEWISGCNLN</sequence>
<accession>A0AAP0DTE5</accession>
<feature type="compositionally biased region" description="Low complexity" evidence="4">
    <location>
        <begin position="54"/>
        <end position="64"/>
    </location>
</feature>
<evidence type="ECO:0000256" key="2">
    <source>
        <dbReference type="ARBA" id="ARBA00022723"/>
    </source>
</evidence>
<keyword evidence="3" id="KW-0378">Hydrolase</keyword>
<name>A0AAP0DTE5_9ASTR</name>
<reference evidence="6 7" key="1">
    <citation type="submission" date="2024-04" db="EMBL/GenBank/DDBJ databases">
        <title>The reference genome of an endangered Asteraceae, Deinandra increscens subsp. villosa, native to the Central Coast of California.</title>
        <authorList>
            <person name="Guilliams M."/>
            <person name="Hasenstab-Lehman K."/>
            <person name="Meyer R."/>
            <person name="Mcevoy S."/>
        </authorList>
    </citation>
    <scope>NUCLEOTIDE SEQUENCE [LARGE SCALE GENOMIC DNA]</scope>
    <source>
        <tissue evidence="6">Leaf</tissue>
    </source>
</reference>
<evidence type="ECO:0000256" key="4">
    <source>
        <dbReference type="SAM" id="MobiDB-lite"/>
    </source>
</evidence>
<dbReference type="InterPro" id="IPR002828">
    <property type="entry name" value="SurE-like_Pase/nucleotidase"/>
</dbReference>
<dbReference type="GO" id="GO:0008252">
    <property type="term" value="F:nucleotidase activity"/>
    <property type="evidence" value="ECO:0007669"/>
    <property type="project" value="InterPro"/>
</dbReference>
<keyword evidence="2" id="KW-0479">Metal-binding</keyword>
<keyword evidence="7" id="KW-1185">Reference proteome</keyword>
<evidence type="ECO:0000256" key="1">
    <source>
        <dbReference type="ARBA" id="ARBA00011062"/>
    </source>
</evidence>
<feature type="compositionally biased region" description="Basic and acidic residues" evidence="4">
    <location>
        <begin position="34"/>
        <end position="47"/>
    </location>
</feature>
<evidence type="ECO:0000313" key="6">
    <source>
        <dbReference type="EMBL" id="KAK9078362.1"/>
    </source>
</evidence>
<organism evidence="6 7">
    <name type="scientific">Deinandra increscens subsp. villosa</name>
    <dbReference type="NCBI Taxonomy" id="3103831"/>
    <lineage>
        <taxon>Eukaryota</taxon>
        <taxon>Viridiplantae</taxon>
        <taxon>Streptophyta</taxon>
        <taxon>Embryophyta</taxon>
        <taxon>Tracheophyta</taxon>
        <taxon>Spermatophyta</taxon>
        <taxon>Magnoliopsida</taxon>
        <taxon>eudicotyledons</taxon>
        <taxon>Gunneridae</taxon>
        <taxon>Pentapetalae</taxon>
        <taxon>asterids</taxon>
        <taxon>campanulids</taxon>
        <taxon>Asterales</taxon>
        <taxon>Asteraceae</taxon>
        <taxon>Asteroideae</taxon>
        <taxon>Heliantheae alliance</taxon>
        <taxon>Madieae</taxon>
        <taxon>Madiinae</taxon>
        <taxon>Deinandra</taxon>
    </lineage>
</organism>
<dbReference type="PANTHER" id="PTHR30457:SF5">
    <property type="entry name" value="OS01G0709400 PROTEIN"/>
    <property type="match status" value="1"/>
</dbReference>
<dbReference type="GO" id="GO:0046872">
    <property type="term" value="F:metal ion binding"/>
    <property type="evidence" value="ECO:0007669"/>
    <property type="project" value="UniProtKB-KW"/>
</dbReference>
<evidence type="ECO:0000313" key="7">
    <source>
        <dbReference type="Proteomes" id="UP001408789"/>
    </source>
</evidence>
<dbReference type="PANTHER" id="PTHR30457">
    <property type="entry name" value="5'-NUCLEOTIDASE SURE"/>
    <property type="match status" value="1"/>
</dbReference>
<dbReference type="Pfam" id="PF01975">
    <property type="entry name" value="SurE"/>
    <property type="match status" value="1"/>
</dbReference>
<evidence type="ECO:0000256" key="3">
    <source>
        <dbReference type="ARBA" id="ARBA00022801"/>
    </source>
</evidence>
<dbReference type="InterPro" id="IPR036523">
    <property type="entry name" value="SurE-like_sf"/>
</dbReference>
<comment type="caution">
    <text evidence="6">The sequence shown here is derived from an EMBL/GenBank/DDBJ whole genome shotgun (WGS) entry which is preliminary data.</text>
</comment>
<comment type="similarity">
    <text evidence="1">Belongs to the SurE nucleotidase family.</text>
</comment>
<protein>
    <recommendedName>
        <fullName evidence="5">Survival protein SurE-like phosphatase/nucleotidase domain-containing protein</fullName>
    </recommendedName>
</protein>
<dbReference type="SUPFAM" id="SSF64167">
    <property type="entry name" value="SurE-like"/>
    <property type="match status" value="1"/>
</dbReference>
<dbReference type="EMBL" id="JBCNJP010000006">
    <property type="protein sequence ID" value="KAK9078362.1"/>
    <property type="molecule type" value="Genomic_DNA"/>
</dbReference>
<feature type="domain" description="Survival protein SurE-like phosphatase/nucleotidase" evidence="5">
    <location>
        <begin position="75"/>
        <end position="267"/>
    </location>
</feature>
<dbReference type="AlphaFoldDB" id="A0AAP0DTE5"/>
<gene>
    <name evidence="6" type="ORF">SSX86_002419</name>
</gene>
<dbReference type="InterPro" id="IPR030048">
    <property type="entry name" value="SurE"/>
</dbReference>
<dbReference type="Gene3D" id="3.40.1210.10">
    <property type="entry name" value="Survival protein SurE-like phosphatase/nucleotidase"/>
    <property type="match status" value="1"/>
</dbReference>
<dbReference type="Proteomes" id="UP001408789">
    <property type="component" value="Unassembled WGS sequence"/>
</dbReference>
<feature type="region of interest" description="Disordered" evidence="4">
    <location>
        <begin position="26"/>
        <end position="70"/>
    </location>
</feature>
<evidence type="ECO:0000259" key="5">
    <source>
        <dbReference type="Pfam" id="PF01975"/>
    </source>
</evidence>
<proteinExistence type="inferred from homology"/>